<evidence type="ECO:0000256" key="1">
    <source>
        <dbReference type="ARBA" id="ARBA00022679"/>
    </source>
</evidence>
<evidence type="ECO:0000259" key="3">
    <source>
        <dbReference type="Pfam" id="PF13439"/>
    </source>
</evidence>
<dbReference type="InterPro" id="IPR001296">
    <property type="entry name" value="Glyco_trans_1"/>
</dbReference>
<dbReference type="GO" id="GO:0016757">
    <property type="term" value="F:glycosyltransferase activity"/>
    <property type="evidence" value="ECO:0007669"/>
    <property type="project" value="InterPro"/>
</dbReference>
<sequence length="403" mass="44771">MRSPVAYISFDVVPAPKGAAIHIMAFSEYLAAAFGEINLVTLSPDPELISDLEITPRIVQTTLPNQGENLIERVLHFRRLLHSWYQQRNFQVIHFRSIYEGLPLALNKQKICEKLVFEVNGLPSIELKYRYPKVAEDRELLHKLTSQEQICLEAADLIVTPSQVTAEYLQNRGAIASKIKVIPNGVDLDIFKFSNPFLKTYISQDRDFQLLYFGTLSSWQGVNLAIEALELVCRDLPAKLTIIGAAGSDRSFPRIVQLASKLGVAERLNLIPPLPQLELVNYIHQADAAIAPLTPNDRNLVQGCCPLKVLESMAAGTPVISSDLPVVRELGINGKHFLLVKPGSAKSIKDAVLHLAANPELGIDLALASRSQIELHYTWERAGEALIGAYEELGMRRLRTASR</sequence>
<evidence type="ECO:0000313" key="4">
    <source>
        <dbReference type="EMBL" id="PSB04104.1"/>
    </source>
</evidence>
<dbReference type="PANTHER" id="PTHR46401">
    <property type="entry name" value="GLYCOSYLTRANSFERASE WBBK-RELATED"/>
    <property type="match status" value="1"/>
</dbReference>
<dbReference type="GO" id="GO:0009103">
    <property type="term" value="P:lipopolysaccharide biosynthetic process"/>
    <property type="evidence" value="ECO:0007669"/>
    <property type="project" value="TreeGrafter"/>
</dbReference>
<proteinExistence type="predicted"/>
<reference evidence="4 5" key="2">
    <citation type="submission" date="2018-03" db="EMBL/GenBank/DDBJ databases">
        <title>The ancient ancestry and fast evolution of plastids.</title>
        <authorList>
            <person name="Moore K.R."/>
            <person name="Magnabosco C."/>
            <person name="Momper L."/>
            <person name="Gold D.A."/>
            <person name="Bosak T."/>
            <person name="Fournier G.P."/>
        </authorList>
    </citation>
    <scope>NUCLEOTIDE SEQUENCE [LARGE SCALE GENOMIC DNA]</scope>
    <source>
        <strain evidence="4 5">CCAP 1448/3</strain>
    </source>
</reference>
<dbReference type="Proteomes" id="UP000238762">
    <property type="component" value="Unassembled WGS sequence"/>
</dbReference>
<dbReference type="RefSeq" id="WP_106287663.1">
    <property type="nucleotide sequence ID" value="NZ_CAWNTC010000216.1"/>
</dbReference>
<gene>
    <name evidence="4" type="ORF">C7B64_05570</name>
</gene>
<dbReference type="PANTHER" id="PTHR46401:SF2">
    <property type="entry name" value="GLYCOSYLTRANSFERASE WBBK-RELATED"/>
    <property type="match status" value="1"/>
</dbReference>
<dbReference type="Pfam" id="PF00534">
    <property type="entry name" value="Glycos_transf_1"/>
    <property type="match status" value="1"/>
</dbReference>
<dbReference type="SUPFAM" id="SSF53756">
    <property type="entry name" value="UDP-Glycosyltransferase/glycogen phosphorylase"/>
    <property type="match status" value="1"/>
</dbReference>
<comment type="caution">
    <text evidence="4">The sequence shown here is derived from an EMBL/GenBank/DDBJ whole genome shotgun (WGS) entry which is preliminary data.</text>
</comment>
<organism evidence="4 5">
    <name type="scientific">Merismopedia glauca CCAP 1448/3</name>
    <dbReference type="NCBI Taxonomy" id="1296344"/>
    <lineage>
        <taxon>Bacteria</taxon>
        <taxon>Bacillati</taxon>
        <taxon>Cyanobacteriota</taxon>
        <taxon>Cyanophyceae</taxon>
        <taxon>Synechococcales</taxon>
        <taxon>Merismopediaceae</taxon>
        <taxon>Merismopedia</taxon>
    </lineage>
</organism>
<accession>A0A2T1C793</accession>
<feature type="domain" description="Glycosyl transferase family 1" evidence="2">
    <location>
        <begin position="204"/>
        <end position="361"/>
    </location>
</feature>
<dbReference type="CDD" id="cd03801">
    <property type="entry name" value="GT4_PimA-like"/>
    <property type="match status" value="1"/>
</dbReference>
<dbReference type="EMBL" id="PVWJ01000018">
    <property type="protein sequence ID" value="PSB04104.1"/>
    <property type="molecule type" value="Genomic_DNA"/>
</dbReference>
<evidence type="ECO:0000259" key="2">
    <source>
        <dbReference type="Pfam" id="PF00534"/>
    </source>
</evidence>
<dbReference type="Pfam" id="PF13439">
    <property type="entry name" value="Glyco_transf_4"/>
    <property type="match status" value="1"/>
</dbReference>
<keyword evidence="5" id="KW-1185">Reference proteome</keyword>
<name>A0A2T1C793_9CYAN</name>
<dbReference type="AlphaFoldDB" id="A0A2T1C793"/>
<reference evidence="4 5" key="1">
    <citation type="submission" date="2018-02" db="EMBL/GenBank/DDBJ databases">
        <authorList>
            <person name="Cohen D.B."/>
            <person name="Kent A.D."/>
        </authorList>
    </citation>
    <scope>NUCLEOTIDE SEQUENCE [LARGE SCALE GENOMIC DNA]</scope>
    <source>
        <strain evidence="4 5">CCAP 1448/3</strain>
    </source>
</reference>
<dbReference type="InterPro" id="IPR028098">
    <property type="entry name" value="Glyco_trans_4-like_N"/>
</dbReference>
<evidence type="ECO:0000313" key="5">
    <source>
        <dbReference type="Proteomes" id="UP000238762"/>
    </source>
</evidence>
<protein>
    <submittedName>
        <fullName evidence="4">Glycosyl transferase family 1</fullName>
    </submittedName>
</protein>
<keyword evidence="1 4" id="KW-0808">Transferase</keyword>
<feature type="domain" description="Glycosyltransferase subfamily 4-like N-terminal" evidence="3">
    <location>
        <begin position="18"/>
        <end position="189"/>
    </location>
</feature>
<dbReference type="OrthoDB" id="9813214at2"/>
<dbReference type="Gene3D" id="3.40.50.2000">
    <property type="entry name" value="Glycogen Phosphorylase B"/>
    <property type="match status" value="2"/>
</dbReference>